<dbReference type="SMART" id="SM01161">
    <property type="entry name" value="DUF1767"/>
    <property type="match status" value="1"/>
</dbReference>
<evidence type="ECO:0000256" key="1">
    <source>
        <dbReference type="ARBA" id="ARBA00004123"/>
    </source>
</evidence>
<feature type="compositionally biased region" description="Basic residues" evidence="3">
    <location>
        <begin position="310"/>
        <end position="324"/>
    </location>
</feature>
<dbReference type="PANTHER" id="PTHR13681:SF24">
    <property type="entry name" value="TUDOR DOMAIN-CONTAINING PROTEIN 3"/>
    <property type="match status" value="1"/>
</dbReference>
<protein>
    <submittedName>
        <fullName evidence="5">Tudor domain-containing protein 3</fullName>
    </submittedName>
</protein>
<dbReference type="PANTHER" id="PTHR13681">
    <property type="entry name" value="SURVIVAL OF MOTOR NEURON-RELATED-SPLICING FACTOR 30-RELATED"/>
    <property type="match status" value="1"/>
</dbReference>
<name>A0A8H4ENT5_GIGMA</name>
<dbReference type="Pfam" id="PF08585">
    <property type="entry name" value="RMI1_N_C"/>
    <property type="match status" value="1"/>
</dbReference>
<evidence type="ECO:0000313" key="5">
    <source>
        <dbReference type="EMBL" id="KAF0524962.1"/>
    </source>
</evidence>
<feature type="domain" description="RecQ mediated genome instability protein 1 OB-fold" evidence="4">
    <location>
        <begin position="86"/>
        <end position="163"/>
    </location>
</feature>
<sequence length="339" mass="38654">MSQELKSQLESKGWYLSDEGLADIQENLENEQPNVEDIIKEALNIDLRQVGRGILPRDVSEKKEITGPLVLQLLSIINLSTPLQNQQTTPRLFQLTFTDGAKKIKGIEIFGHVEKVSLNTPPGTKFLVIKNISIHENLLFLGPGMLEFLGGEVEEMIKEWKVGRQFITRRPTTSAKQGEGAVKDDEGPPPFIPFKIKNSDHQMSQHGNHGQFNESIKLNNKDRNDQFNNKRGQNQNNHQNSRRHNQNNKSNRGRGHNRGRGEDHFNNSHQVRDRNQSYNDDVSTNNGQYRGRGDQHHGNSSQQNMGANRGHYRGHYRGRYRGHNSGHNNGMYGWGRDDN</sequence>
<comment type="subcellular location">
    <subcellularLocation>
        <location evidence="1">Nucleus</location>
    </subcellularLocation>
</comment>
<dbReference type="EMBL" id="WTPW01000306">
    <property type="protein sequence ID" value="KAF0524962.1"/>
    <property type="molecule type" value="Genomic_DNA"/>
</dbReference>
<reference evidence="5 6" key="1">
    <citation type="journal article" date="2019" name="Environ. Microbiol.">
        <title>At the nexus of three kingdoms: the genome of the mycorrhizal fungus Gigaspora margarita provides insights into plant, endobacterial and fungal interactions.</title>
        <authorList>
            <person name="Venice F."/>
            <person name="Ghignone S."/>
            <person name="Salvioli di Fossalunga A."/>
            <person name="Amselem J."/>
            <person name="Novero M."/>
            <person name="Xianan X."/>
            <person name="Sedzielewska Toro K."/>
            <person name="Morin E."/>
            <person name="Lipzen A."/>
            <person name="Grigoriev I.V."/>
            <person name="Henrissat B."/>
            <person name="Martin F.M."/>
            <person name="Bonfante P."/>
        </authorList>
    </citation>
    <scope>NUCLEOTIDE SEQUENCE [LARGE SCALE GENOMIC DNA]</scope>
    <source>
        <strain evidence="5 6">BEG34</strain>
    </source>
</reference>
<evidence type="ECO:0000256" key="2">
    <source>
        <dbReference type="ARBA" id="ARBA00023242"/>
    </source>
</evidence>
<organism evidence="5 6">
    <name type="scientific">Gigaspora margarita</name>
    <dbReference type="NCBI Taxonomy" id="4874"/>
    <lineage>
        <taxon>Eukaryota</taxon>
        <taxon>Fungi</taxon>
        <taxon>Fungi incertae sedis</taxon>
        <taxon>Mucoromycota</taxon>
        <taxon>Glomeromycotina</taxon>
        <taxon>Glomeromycetes</taxon>
        <taxon>Diversisporales</taxon>
        <taxon>Gigasporaceae</taxon>
        <taxon>Gigaspora</taxon>
    </lineage>
</organism>
<keyword evidence="2" id="KW-0539">Nucleus</keyword>
<dbReference type="InterPro" id="IPR013894">
    <property type="entry name" value="RMI1_OB"/>
</dbReference>
<gene>
    <name evidence="5" type="ORF">F8M41_014830</name>
</gene>
<dbReference type="AlphaFoldDB" id="A0A8H4ENT5"/>
<feature type="compositionally biased region" description="Polar residues" evidence="3">
    <location>
        <begin position="201"/>
        <end position="218"/>
    </location>
</feature>
<feature type="compositionally biased region" description="Basic residues" evidence="3">
    <location>
        <begin position="240"/>
        <end position="258"/>
    </location>
</feature>
<evidence type="ECO:0000256" key="3">
    <source>
        <dbReference type="SAM" id="MobiDB-lite"/>
    </source>
</evidence>
<dbReference type="OrthoDB" id="434939at2759"/>
<accession>A0A8H4ENT5</accession>
<comment type="caution">
    <text evidence="5">The sequence shown here is derived from an EMBL/GenBank/DDBJ whole genome shotgun (WGS) entry which is preliminary data.</text>
</comment>
<dbReference type="GO" id="GO:0005634">
    <property type="term" value="C:nucleus"/>
    <property type="evidence" value="ECO:0007669"/>
    <property type="project" value="UniProtKB-SubCell"/>
</dbReference>
<dbReference type="Proteomes" id="UP000439903">
    <property type="component" value="Unassembled WGS sequence"/>
</dbReference>
<proteinExistence type="predicted"/>
<feature type="region of interest" description="Disordered" evidence="3">
    <location>
        <begin position="169"/>
        <end position="339"/>
    </location>
</feature>
<dbReference type="InterPro" id="IPR042470">
    <property type="entry name" value="RMI1_N_C_sf"/>
</dbReference>
<feature type="compositionally biased region" description="Polar residues" evidence="3">
    <location>
        <begin position="276"/>
        <end position="288"/>
    </location>
</feature>
<evidence type="ECO:0000259" key="4">
    <source>
        <dbReference type="Pfam" id="PF08585"/>
    </source>
</evidence>
<evidence type="ECO:0000313" key="6">
    <source>
        <dbReference type="Proteomes" id="UP000439903"/>
    </source>
</evidence>
<feature type="compositionally biased region" description="Basic and acidic residues" evidence="3">
    <location>
        <begin position="259"/>
        <end position="275"/>
    </location>
</feature>
<dbReference type="Gene3D" id="2.40.50.770">
    <property type="entry name" value="RecQ-mediated genome instability protein Rmi1, C-terminal domain"/>
    <property type="match status" value="1"/>
</dbReference>
<keyword evidence="6" id="KW-1185">Reference proteome</keyword>